<sequence>MDLLVESNGKRVYLSQYKVLTTEFEDEAPVIKSDDEQLQYRNGGVHFGAWHESKSISWAGYYQADSPAEETHIREQIYALLSNPDGIYVTELADDGSMYHFSRPGETTGNAFDQTVLYPSHKRFFVQASGLSVDLQGRAGEILLYKVSCTFKTVLLPYGESVPRTEVAVDGAVNYRGTVKSNQLESMFGVRFVAATAGTNLAVNVNGTQWTYTGPVASGDTFDIYGYEYTKNGASVVSATNKAYFTLLPGVRNSLTASISGTISILNMRDLYA</sequence>
<evidence type="ECO:0000313" key="1">
    <source>
        <dbReference type="EMBL" id="AER59812.1"/>
    </source>
</evidence>
<dbReference type="Proteomes" id="UP000005879">
    <property type="component" value="Segment"/>
</dbReference>
<dbReference type="KEGG" id="vg:11294603"/>
<keyword evidence="2" id="KW-1185">Reference proteome</keyword>
<reference evidence="1 2" key="1">
    <citation type="journal article" date="2012" name="Gene">
        <title>Genome sequence of the phage clP1, which infects the beer spoilage bacterium Pediococcus damnosus.</title>
        <authorList>
            <person name="Kelly D."/>
            <person name="O'Sullivan O."/>
            <person name="Mills S."/>
            <person name="McAuliffe O."/>
            <person name="Ross R.P."/>
            <person name="Neve H."/>
            <person name="Coffey A."/>
        </authorList>
    </citation>
    <scope>NUCLEOTIDE SEQUENCE [LARGE SCALE GENOMIC DNA]</scope>
</reference>
<accession>G8FV36</accession>
<proteinExistence type="predicted"/>
<evidence type="ECO:0000313" key="2">
    <source>
        <dbReference type="Proteomes" id="UP000005879"/>
    </source>
</evidence>
<name>G8FV36_9CAUD</name>
<dbReference type="RefSeq" id="YP_004934218.1">
    <property type="nucleotide sequence ID" value="NC_016161.1"/>
</dbReference>
<dbReference type="EMBL" id="JN051154">
    <property type="protein sequence ID" value="AER59812.1"/>
    <property type="molecule type" value="Genomic_DNA"/>
</dbReference>
<organism evidence="1 2">
    <name type="scientific">Pediococcus phage cIP1</name>
    <dbReference type="NCBI Taxonomy" id="2681621"/>
    <lineage>
        <taxon>Viruses</taxon>
        <taxon>Duplodnaviria</taxon>
        <taxon>Heunggongvirae</taxon>
        <taxon>Uroviricota</taxon>
        <taxon>Caudoviricetes</taxon>
        <taxon>Coetzeevirus</taxon>
        <taxon>Coetzeevirus cIP1</taxon>
    </lineage>
</organism>
<dbReference type="GeneID" id="11294603"/>
<gene>
    <name evidence="1" type="ORF">clP1_053</name>
</gene>
<protein>
    <submittedName>
        <fullName evidence="1">Minor tail protein</fullName>
    </submittedName>
</protein>